<dbReference type="GO" id="GO:0042720">
    <property type="term" value="C:mitochondrial inner membrane peptidase complex"/>
    <property type="evidence" value="ECO:0007669"/>
    <property type="project" value="InterPro"/>
</dbReference>
<comment type="similarity">
    <text evidence="2">Belongs to the peptidase S26 family. IMP2 subfamily.</text>
</comment>
<dbReference type="Proteomes" id="UP001249851">
    <property type="component" value="Unassembled WGS sequence"/>
</dbReference>
<dbReference type="InterPro" id="IPR037730">
    <property type="entry name" value="IMP2"/>
</dbReference>
<feature type="non-terminal residue" evidence="12">
    <location>
        <position position="1"/>
    </location>
</feature>
<comment type="subcellular location">
    <subcellularLocation>
        <location evidence="1">Mitochondrion inner membrane</location>
        <topology evidence="1">Single-pass membrane protein</topology>
    </subcellularLocation>
</comment>
<dbReference type="PRINTS" id="PR00727">
    <property type="entry name" value="LEADERPTASE"/>
</dbReference>
<dbReference type="PANTHER" id="PTHR46041:SF2">
    <property type="entry name" value="MITOCHONDRIAL INNER MEMBRANE PROTEASE SUBUNIT 2"/>
    <property type="match status" value="1"/>
</dbReference>
<dbReference type="AlphaFoldDB" id="A0AAD9PX87"/>
<dbReference type="GO" id="GO:0006465">
    <property type="term" value="P:signal peptide processing"/>
    <property type="evidence" value="ECO:0007669"/>
    <property type="project" value="InterPro"/>
</dbReference>
<evidence type="ECO:0000256" key="3">
    <source>
        <dbReference type="ARBA" id="ARBA00011805"/>
    </source>
</evidence>
<protein>
    <recommendedName>
        <fullName evidence="4">Mitochondrial inner membrane protease subunit 2</fullName>
    </recommendedName>
</protein>
<dbReference type="GO" id="GO:0004252">
    <property type="term" value="F:serine-type endopeptidase activity"/>
    <property type="evidence" value="ECO:0007669"/>
    <property type="project" value="InterPro"/>
</dbReference>
<keyword evidence="6" id="KW-0812">Transmembrane</keyword>
<evidence type="ECO:0000256" key="5">
    <source>
        <dbReference type="ARBA" id="ARBA00022670"/>
    </source>
</evidence>
<dbReference type="InterPro" id="IPR019533">
    <property type="entry name" value="Peptidase_S26"/>
</dbReference>
<organism evidence="12 13">
    <name type="scientific">Acropora cervicornis</name>
    <name type="common">Staghorn coral</name>
    <dbReference type="NCBI Taxonomy" id="6130"/>
    <lineage>
        <taxon>Eukaryota</taxon>
        <taxon>Metazoa</taxon>
        <taxon>Cnidaria</taxon>
        <taxon>Anthozoa</taxon>
        <taxon>Hexacorallia</taxon>
        <taxon>Scleractinia</taxon>
        <taxon>Astrocoeniina</taxon>
        <taxon>Acroporidae</taxon>
        <taxon>Acropora</taxon>
    </lineage>
</organism>
<evidence type="ECO:0000256" key="10">
    <source>
        <dbReference type="ARBA" id="ARBA00023128"/>
    </source>
</evidence>
<keyword evidence="10" id="KW-0496">Mitochondrion</keyword>
<gene>
    <name evidence="12" type="ORF">P5673_028709</name>
</gene>
<dbReference type="InterPro" id="IPR036286">
    <property type="entry name" value="LexA/Signal_pep-like_sf"/>
</dbReference>
<keyword evidence="8" id="KW-0378">Hydrolase</keyword>
<accession>A0AAD9PX87</accession>
<proteinExistence type="inferred from homology"/>
<comment type="subunit">
    <text evidence="3">Heterodimer of 2 subunits, IMMPL1 and IMMPL2.</text>
</comment>
<sequence length="64" mass="7152">MELTEEILDPSDPDAVLIKRVLGVAGDYVKSLSYRKKIVYIPKGHCWVEGDNHSHSHDSNSFGP</sequence>
<evidence type="ECO:0000256" key="6">
    <source>
        <dbReference type="ARBA" id="ARBA00022692"/>
    </source>
</evidence>
<dbReference type="SUPFAM" id="SSF51306">
    <property type="entry name" value="LexA/Signal peptidase"/>
    <property type="match status" value="1"/>
</dbReference>
<keyword evidence="9" id="KW-1133">Transmembrane helix</keyword>
<evidence type="ECO:0000313" key="13">
    <source>
        <dbReference type="Proteomes" id="UP001249851"/>
    </source>
</evidence>
<dbReference type="CDD" id="cd06530">
    <property type="entry name" value="S26_SPase_I"/>
    <property type="match status" value="1"/>
</dbReference>
<name>A0AAD9PX87_ACRCE</name>
<keyword evidence="7" id="KW-0999">Mitochondrion inner membrane</keyword>
<dbReference type="GO" id="GO:0006627">
    <property type="term" value="P:protein processing involved in protein targeting to mitochondrion"/>
    <property type="evidence" value="ECO:0007669"/>
    <property type="project" value="InterPro"/>
</dbReference>
<reference evidence="12" key="1">
    <citation type="journal article" date="2023" name="G3 (Bethesda)">
        <title>Whole genome assembly and annotation of the endangered Caribbean coral Acropora cervicornis.</title>
        <authorList>
            <person name="Selwyn J.D."/>
            <person name="Vollmer S.V."/>
        </authorList>
    </citation>
    <scope>NUCLEOTIDE SEQUENCE</scope>
    <source>
        <strain evidence="12">K2</strain>
    </source>
</reference>
<keyword evidence="5 12" id="KW-0645">Protease</keyword>
<keyword evidence="13" id="KW-1185">Reference proteome</keyword>
<dbReference type="InterPro" id="IPR000223">
    <property type="entry name" value="Pept_S26A_signal_pept_1"/>
</dbReference>
<dbReference type="EMBL" id="JARQWQ010000108">
    <property type="protein sequence ID" value="KAK2550648.1"/>
    <property type="molecule type" value="Genomic_DNA"/>
</dbReference>
<evidence type="ECO:0000256" key="4">
    <source>
        <dbReference type="ARBA" id="ARBA00013650"/>
    </source>
</evidence>
<evidence type="ECO:0000256" key="11">
    <source>
        <dbReference type="ARBA" id="ARBA00023136"/>
    </source>
</evidence>
<reference evidence="12" key="2">
    <citation type="journal article" date="2023" name="Science">
        <title>Genomic signatures of disease resistance in endangered staghorn corals.</title>
        <authorList>
            <person name="Vollmer S.V."/>
            <person name="Selwyn J.D."/>
            <person name="Despard B.A."/>
            <person name="Roesel C.L."/>
        </authorList>
    </citation>
    <scope>NUCLEOTIDE SEQUENCE</scope>
    <source>
        <strain evidence="12">K2</strain>
    </source>
</reference>
<evidence type="ECO:0000256" key="1">
    <source>
        <dbReference type="ARBA" id="ARBA00004434"/>
    </source>
</evidence>
<evidence type="ECO:0000256" key="9">
    <source>
        <dbReference type="ARBA" id="ARBA00022989"/>
    </source>
</evidence>
<evidence type="ECO:0000256" key="7">
    <source>
        <dbReference type="ARBA" id="ARBA00022792"/>
    </source>
</evidence>
<evidence type="ECO:0000256" key="2">
    <source>
        <dbReference type="ARBA" id="ARBA00007066"/>
    </source>
</evidence>
<evidence type="ECO:0000256" key="8">
    <source>
        <dbReference type="ARBA" id="ARBA00022801"/>
    </source>
</evidence>
<dbReference type="PANTHER" id="PTHR46041">
    <property type="entry name" value="MITOCHONDRIAL INNER MEMBRANE PROTEASE SUBUNIT 2"/>
    <property type="match status" value="1"/>
</dbReference>
<keyword evidence="11" id="KW-0472">Membrane</keyword>
<dbReference type="Gene3D" id="2.10.109.10">
    <property type="entry name" value="Umud Fragment, subunit A"/>
    <property type="match status" value="1"/>
</dbReference>
<evidence type="ECO:0000313" key="12">
    <source>
        <dbReference type="EMBL" id="KAK2550648.1"/>
    </source>
</evidence>
<comment type="caution">
    <text evidence="12">The sequence shown here is derived from an EMBL/GenBank/DDBJ whole genome shotgun (WGS) entry which is preliminary data.</text>
</comment>